<dbReference type="SUPFAM" id="SSF82199">
    <property type="entry name" value="SET domain"/>
    <property type="match status" value="1"/>
</dbReference>
<dbReference type="Proteomes" id="UP000016930">
    <property type="component" value="Unassembled WGS sequence"/>
</dbReference>
<organism evidence="3 4">
    <name type="scientific">Ceriporiopsis subvermispora (strain B)</name>
    <name type="common">White-rot fungus</name>
    <name type="synonym">Gelatoporia subvermispora</name>
    <dbReference type="NCBI Taxonomy" id="914234"/>
    <lineage>
        <taxon>Eukaryota</taxon>
        <taxon>Fungi</taxon>
        <taxon>Dikarya</taxon>
        <taxon>Basidiomycota</taxon>
        <taxon>Agaricomycotina</taxon>
        <taxon>Agaricomycetes</taxon>
        <taxon>Polyporales</taxon>
        <taxon>Gelatoporiaceae</taxon>
        <taxon>Gelatoporia</taxon>
    </lineage>
</organism>
<accession>M2RNS6</accession>
<dbReference type="PANTHER" id="PTHR47643">
    <property type="entry name" value="TPR DOMAIN PROTEIN (AFU_ORTHOLOGUE AFUA_5G12710)"/>
    <property type="match status" value="1"/>
</dbReference>
<dbReference type="SUPFAM" id="SSF48452">
    <property type="entry name" value="TPR-like"/>
    <property type="match status" value="1"/>
</dbReference>
<dbReference type="PANTHER" id="PTHR47643:SF2">
    <property type="entry name" value="TPR DOMAIN PROTEIN (AFU_ORTHOLOGUE AFUA_5G12710)"/>
    <property type="match status" value="1"/>
</dbReference>
<dbReference type="InterPro" id="IPR053209">
    <property type="entry name" value="Gramillin-biosynth_MTr"/>
</dbReference>
<dbReference type="EMBL" id="KB445792">
    <property type="protein sequence ID" value="EMD40491.1"/>
    <property type="molecule type" value="Genomic_DNA"/>
</dbReference>
<dbReference type="Pfam" id="PF00856">
    <property type="entry name" value="SET"/>
    <property type="match status" value="1"/>
</dbReference>
<dbReference type="OrthoDB" id="5945798at2759"/>
<dbReference type="Gene3D" id="1.25.40.10">
    <property type="entry name" value="Tetratricopeptide repeat domain"/>
    <property type="match status" value="1"/>
</dbReference>
<feature type="domain" description="SET" evidence="2">
    <location>
        <begin position="345"/>
        <end position="545"/>
    </location>
</feature>
<sequence>MASLGLGLGRNDLPDSLPPSHRSTQGARPPLLDVSLPPEAFAHRIEEYKAWSEEDRKIPPGPAPRINRMSLLYQHIGSHEQAKSLRQQGMMHTTIRGFPKHSSATALHELQKLTFAEMQIRKTHVPDYINELLPIGTVFLIREPTYKPATMGPFPILRIDSPSDIYFADPRSNIFRDIVWRTGPFIPGAPALDNTVESWKAKGNALFQASHWLPAAFAYSRGLYKDRGATILRLNRAEVYLRLGFFTAAAADAALALGAPGITQKQRDKALYRLARAEYGRGRYEVALQKFNEYQSRHIDDAEAAACVSRTKKRIAESITGDYDWCELFRASKITPHVEAADYHGPIMIRQCVRRGGGRGMFATRDVAPGELLLVSKPFVAVYAQDLSPNTSMCSIDLISSKIGTTTDAANMQWIIQKLYGNPDLHDAVFGLYAGPSHPSPPSSYTFEPTGDPVEVDPLIPTIDIDVSRLEAIRSYNGFAPLSLAALLQERDTDDERPPAGFYLLPSLFNHSCAPSAAWHCIGDLMVIRALQPIKAEDEITITYSLNPSFVDRSRGLQAHMISKCDCWRCEEERNDGEVAINRREALIASFEKRRQTSASRAVDYMRTFKQTMATTYAAKRGPVRPDYFFVLRASASAIRSLGRPDMLPDVISENINALISLGYIVKRKLAKKEPKQRTGDIAIETKFVPSVIDQLSHIMTMLDLTHDCLVLHDEGSASSWMSAALWATYGGGKDFFLAVLCEKLAKRDLEEFAGSVL</sequence>
<dbReference type="PROSITE" id="PS50280">
    <property type="entry name" value="SET"/>
    <property type="match status" value="1"/>
</dbReference>
<dbReference type="AlphaFoldDB" id="M2RNS6"/>
<keyword evidence="4" id="KW-1185">Reference proteome</keyword>
<feature type="region of interest" description="Disordered" evidence="1">
    <location>
        <begin position="1"/>
        <end position="34"/>
    </location>
</feature>
<dbReference type="STRING" id="914234.M2RNS6"/>
<dbReference type="InterPro" id="IPR011990">
    <property type="entry name" value="TPR-like_helical_dom_sf"/>
</dbReference>
<evidence type="ECO:0000313" key="4">
    <source>
        <dbReference type="Proteomes" id="UP000016930"/>
    </source>
</evidence>
<evidence type="ECO:0000256" key="1">
    <source>
        <dbReference type="SAM" id="MobiDB-lite"/>
    </source>
</evidence>
<proteinExistence type="predicted"/>
<evidence type="ECO:0000313" key="3">
    <source>
        <dbReference type="EMBL" id="EMD40491.1"/>
    </source>
</evidence>
<name>M2RNS6_CERS8</name>
<dbReference type="InterPro" id="IPR046341">
    <property type="entry name" value="SET_dom_sf"/>
</dbReference>
<dbReference type="HOGENOM" id="CLU_009043_0_0_1"/>
<protein>
    <recommendedName>
        <fullName evidence="2">SET domain-containing protein</fullName>
    </recommendedName>
</protein>
<dbReference type="InterPro" id="IPR001214">
    <property type="entry name" value="SET_dom"/>
</dbReference>
<dbReference type="Gene3D" id="2.170.270.10">
    <property type="entry name" value="SET domain"/>
    <property type="match status" value="1"/>
</dbReference>
<reference evidence="3 4" key="1">
    <citation type="journal article" date="2012" name="Proc. Natl. Acad. Sci. U.S.A.">
        <title>Comparative genomics of Ceriporiopsis subvermispora and Phanerochaete chrysosporium provide insight into selective ligninolysis.</title>
        <authorList>
            <person name="Fernandez-Fueyo E."/>
            <person name="Ruiz-Duenas F.J."/>
            <person name="Ferreira P."/>
            <person name="Floudas D."/>
            <person name="Hibbett D.S."/>
            <person name="Canessa P."/>
            <person name="Larrondo L.F."/>
            <person name="James T.Y."/>
            <person name="Seelenfreund D."/>
            <person name="Lobos S."/>
            <person name="Polanco R."/>
            <person name="Tello M."/>
            <person name="Honda Y."/>
            <person name="Watanabe T."/>
            <person name="Watanabe T."/>
            <person name="Ryu J.S."/>
            <person name="Kubicek C.P."/>
            <person name="Schmoll M."/>
            <person name="Gaskell J."/>
            <person name="Hammel K.E."/>
            <person name="St John F.J."/>
            <person name="Vanden Wymelenberg A."/>
            <person name="Sabat G."/>
            <person name="Splinter BonDurant S."/>
            <person name="Syed K."/>
            <person name="Yadav J.S."/>
            <person name="Doddapaneni H."/>
            <person name="Subramanian V."/>
            <person name="Lavin J.L."/>
            <person name="Oguiza J.A."/>
            <person name="Perez G."/>
            <person name="Pisabarro A.G."/>
            <person name="Ramirez L."/>
            <person name="Santoyo F."/>
            <person name="Master E."/>
            <person name="Coutinho P.M."/>
            <person name="Henrissat B."/>
            <person name="Lombard V."/>
            <person name="Magnuson J.K."/>
            <person name="Kuees U."/>
            <person name="Hori C."/>
            <person name="Igarashi K."/>
            <person name="Samejima M."/>
            <person name="Held B.W."/>
            <person name="Barry K.W."/>
            <person name="LaButti K.M."/>
            <person name="Lapidus A."/>
            <person name="Lindquist E.A."/>
            <person name="Lucas S.M."/>
            <person name="Riley R."/>
            <person name="Salamov A.A."/>
            <person name="Hoffmeister D."/>
            <person name="Schwenk D."/>
            <person name="Hadar Y."/>
            <person name="Yarden O."/>
            <person name="de Vries R.P."/>
            <person name="Wiebenga A."/>
            <person name="Stenlid J."/>
            <person name="Eastwood D."/>
            <person name="Grigoriev I.V."/>
            <person name="Berka R.M."/>
            <person name="Blanchette R.A."/>
            <person name="Kersten P."/>
            <person name="Martinez A.T."/>
            <person name="Vicuna R."/>
            <person name="Cullen D."/>
        </authorList>
    </citation>
    <scope>NUCLEOTIDE SEQUENCE [LARGE SCALE GENOMIC DNA]</scope>
    <source>
        <strain evidence="3 4">B</strain>
    </source>
</reference>
<gene>
    <name evidence="3" type="ORF">CERSUDRAFT_121238</name>
</gene>
<evidence type="ECO:0000259" key="2">
    <source>
        <dbReference type="PROSITE" id="PS50280"/>
    </source>
</evidence>